<dbReference type="AlphaFoldDB" id="A0AAE0Y7A3"/>
<keyword evidence="2" id="KW-1185">Reference proteome</keyword>
<comment type="caution">
    <text evidence="1">The sequence shown here is derived from an EMBL/GenBank/DDBJ whole genome shotgun (WGS) entry which is preliminary data.</text>
</comment>
<proteinExistence type="predicted"/>
<dbReference type="EMBL" id="JAWDGP010006782">
    <property type="protein sequence ID" value="KAK3735510.1"/>
    <property type="molecule type" value="Genomic_DNA"/>
</dbReference>
<dbReference type="Proteomes" id="UP001283361">
    <property type="component" value="Unassembled WGS sequence"/>
</dbReference>
<accession>A0AAE0Y7A3</accession>
<evidence type="ECO:0000313" key="1">
    <source>
        <dbReference type="EMBL" id="KAK3735510.1"/>
    </source>
</evidence>
<organism evidence="1 2">
    <name type="scientific">Elysia crispata</name>
    <name type="common">lettuce slug</name>
    <dbReference type="NCBI Taxonomy" id="231223"/>
    <lineage>
        <taxon>Eukaryota</taxon>
        <taxon>Metazoa</taxon>
        <taxon>Spiralia</taxon>
        <taxon>Lophotrochozoa</taxon>
        <taxon>Mollusca</taxon>
        <taxon>Gastropoda</taxon>
        <taxon>Heterobranchia</taxon>
        <taxon>Euthyneura</taxon>
        <taxon>Panpulmonata</taxon>
        <taxon>Sacoglossa</taxon>
        <taxon>Placobranchoidea</taxon>
        <taxon>Plakobranchidae</taxon>
        <taxon>Elysia</taxon>
    </lineage>
</organism>
<protein>
    <submittedName>
        <fullName evidence="1">Uncharacterized protein</fullName>
    </submittedName>
</protein>
<reference evidence="1" key="1">
    <citation type="journal article" date="2023" name="G3 (Bethesda)">
        <title>A reference genome for the long-term kleptoplast-retaining sea slug Elysia crispata morphotype clarki.</title>
        <authorList>
            <person name="Eastman K.E."/>
            <person name="Pendleton A.L."/>
            <person name="Shaikh M.A."/>
            <person name="Suttiyut T."/>
            <person name="Ogas R."/>
            <person name="Tomko P."/>
            <person name="Gavelis G."/>
            <person name="Widhalm J.R."/>
            <person name="Wisecaver J.H."/>
        </authorList>
    </citation>
    <scope>NUCLEOTIDE SEQUENCE</scope>
    <source>
        <strain evidence="1">ECLA1</strain>
    </source>
</reference>
<gene>
    <name evidence="1" type="ORF">RRG08_007129</name>
</gene>
<sequence>MSHPSPILSALHNEFNKREWRAFPTVSKTPLIRPGFEPRSTDPKSKYPANSLRSDFKFSTLTLCSKSKQ</sequence>
<name>A0AAE0Y7A3_9GAST</name>
<evidence type="ECO:0000313" key="2">
    <source>
        <dbReference type="Proteomes" id="UP001283361"/>
    </source>
</evidence>